<dbReference type="InterPro" id="IPR001107">
    <property type="entry name" value="Band_7"/>
</dbReference>
<comment type="similarity">
    <text evidence="1">Belongs to the band 7/mec-2 family.</text>
</comment>
<name>A0A9W8E6S4_9FUNG</name>
<sequence length="328" mass="36274">MANPLDETNYLRAVVAEPLTQNKLMNYEPPKFAMELPVQSDSGYESLVNVVGQLSGYFGMIPCCPCKNPYTSVEQGSIGLVSRFGKFYKTVDPGLISINPLAESVERVDVRLQIQPICDMPIVTKDNVNVIIEAVLYWHILDPYLATYGVSDVKAALTERTQTTLRAVLGTRVLQDIIENRETIADDIREMIDHPAKTWGVTVESILIKDLTFSRELQESLSSAATQKRIGEAKVIAAQAEVDSAKLMREAAEILNTPAAMQIRYLETMQQMSKGPNSKIVFVPMSHSEARIDTVGQQSDASSSALQPQTRIHPAVTDAVINSNFERL</sequence>
<feature type="domain" description="Band 7" evidence="2">
    <location>
        <begin position="68"/>
        <end position="225"/>
    </location>
</feature>
<organism evidence="3 4">
    <name type="scientific">Dimargaris verticillata</name>
    <dbReference type="NCBI Taxonomy" id="2761393"/>
    <lineage>
        <taxon>Eukaryota</taxon>
        <taxon>Fungi</taxon>
        <taxon>Fungi incertae sedis</taxon>
        <taxon>Zoopagomycota</taxon>
        <taxon>Kickxellomycotina</taxon>
        <taxon>Dimargaritomycetes</taxon>
        <taxon>Dimargaritales</taxon>
        <taxon>Dimargaritaceae</taxon>
        <taxon>Dimargaris</taxon>
    </lineage>
</organism>
<evidence type="ECO:0000313" key="3">
    <source>
        <dbReference type="EMBL" id="KAJ1974066.1"/>
    </source>
</evidence>
<dbReference type="PRINTS" id="PR00721">
    <property type="entry name" value="STOMATIN"/>
</dbReference>
<dbReference type="GO" id="GO:0005886">
    <property type="term" value="C:plasma membrane"/>
    <property type="evidence" value="ECO:0007669"/>
    <property type="project" value="InterPro"/>
</dbReference>
<dbReference type="SUPFAM" id="SSF117892">
    <property type="entry name" value="Band 7/SPFH domain"/>
    <property type="match status" value="1"/>
</dbReference>
<proteinExistence type="inferred from homology"/>
<reference evidence="3" key="1">
    <citation type="submission" date="2022-07" db="EMBL/GenBank/DDBJ databases">
        <title>Phylogenomic reconstructions and comparative analyses of Kickxellomycotina fungi.</title>
        <authorList>
            <person name="Reynolds N.K."/>
            <person name="Stajich J.E."/>
            <person name="Barry K."/>
            <person name="Grigoriev I.V."/>
            <person name="Crous P."/>
            <person name="Smith M.E."/>
        </authorList>
    </citation>
    <scope>NUCLEOTIDE SEQUENCE</scope>
    <source>
        <strain evidence="3">RSA 567</strain>
    </source>
</reference>
<evidence type="ECO:0000256" key="1">
    <source>
        <dbReference type="ARBA" id="ARBA00008164"/>
    </source>
</evidence>
<dbReference type="CDD" id="cd13437">
    <property type="entry name" value="SPFH_alloslipin"/>
    <property type="match status" value="1"/>
</dbReference>
<dbReference type="InterPro" id="IPR001972">
    <property type="entry name" value="Stomatin_HflK_fam"/>
</dbReference>
<dbReference type="Gene3D" id="6.10.250.2090">
    <property type="match status" value="1"/>
</dbReference>
<dbReference type="FunFam" id="3.30.479.30:FF:000004">
    <property type="entry name" value="Putative membrane protease family, stomatin"/>
    <property type="match status" value="1"/>
</dbReference>
<dbReference type="AlphaFoldDB" id="A0A9W8E6S4"/>
<dbReference type="EMBL" id="JANBQB010000711">
    <property type="protein sequence ID" value="KAJ1974066.1"/>
    <property type="molecule type" value="Genomic_DNA"/>
</dbReference>
<protein>
    <recommendedName>
        <fullName evidence="2">Band 7 domain-containing protein</fullName>
    </recommendedName>
</protein>
<dbReference type="Gene3D" id="3.30.479.30">
    <property type="entry name" value="Band 7 domain"/>
    <property type="match status" value="1"/>
</dbReference>
<dbReference type="PANTHER" id="PTHR10264:SF19">
    <property type="entry name" value="AT06885P-RELATED"/>
    <property type="match status" value="1"/>
</dbReference>
<keyword evidence="4" id="KW-1185">Reference proteome</keyword>
<dbReference type="Pfam" id="PF01145">
    <property type="entry name" value="Band_7"/>
    <property type="match status" value="1"/>
</dbReference>
<dbReference type="OrthoDB" id="2105077at2759"/>
<dbReference type="InterPro" id="IPR036013">
    <property type="entry name" value="Band_7/SPFH_dom_sf"/>
</dbReference>
<accession>A0A9W8E6S4</accession>
<evidence type="ECO:0000313" key="4">
    <source>
        <dbReference type="Proteomes" id="UP001151582"/>
    </source>
</evidence>
<evidence type="ECO:0000259" key="2">
    <source>
        <dbReference type="SMART" id="SM00244"/>
    </source>
</evidence>
<gene>
    <name evidence="3" type="ORF">H4R34_004858</name>
</gene>
<dbReference type="InterPro" id="IPR043202">
    <property type="entry name" value="Band-7_stomatin-like"/>
</dbReference>
<dbReference type="PANTHER" id="PTHR10264">
    <property type="entry name" value="BAND 7 PROTEIN-RELATED"/>
    <property type="match status" value="1"/>
</dbReference>
<dbReference type="Proteomes" id="UP001151582">
    <property type="component" value="Unassembled WGS sequence"/>
</dbReference>
<dbReference type="GO" id="GO:0098552">
    <property type="term" value="C:side of membrane"/>
    <property type="evidence" value="ECO:0007669"/>
    <property type="project" value="UniProtKB-ARBA"/>
</dbReference>
<comment type="caution">
    <text evidence="3">The sequence shown here is derived from an EMBL/GenBank/DDBJ whole genome shotgun (WGS) entry which is preliminary data.</text>
</comment>
<dbReference type="SMART" id="SM00244">
    <property type="entry name" value="PHB"/>
    <property type="match status" value="1"/>
</dbReference>